<comment type="caution">
    <text evidence="2">The sequence shown here is derived from an EMBL/GenBank/DDBJ whole genome shotgun (WGS) entry which is preliminary data.</text>
</comment>
<dbReference type="EMBL" id="BGPR01001571">
    <property type="protein sequence ID" value="GBM56974.1"/>
    <property type="molecule type" value="Genomic_DNA"/>
</dbReference>
<keyword evidence="1" id="KW-0812">Transmembrane</keyword>
<keyword evidence="3" id="KW-1185">Reference proteome</keyword>
<evidence type="ECO:0000313" key="2">
    <source>
        <dbReference type="EMBL" id="GBM56974.1"/>
    </source>
</evidence>
<keyword evidence="1" id="KW-0472">Membrane</keyword>
<sequence>MFLVRRGRGQGYALPRSLHCLASPSAPLWFGLLCRCRVLVAARYIAVWLQCRFVVMTVRFRRGLPAASVLVCGVTAGLHVLAAAVAFGCAALYATAGALQVVTRFAVSCSLPPLRFCSHCYVPPFAVPRFLPVWCSLPPYLRSRCPVCADFCCAFMTCSQRLAAIAGSSK</sequence>
<proteinExistence type="predicted"/>
<accession>A0A4Y2GXX9</accession>
<evidence type="ECO:0000313" key="3">
    <source>
        <dbReference type="Proteomes" id="UP000499080"/>
    </source>
</evidence>
<organism evidence="2 3">
    <name type="scientific">Araneus ventricosus</name>
    <name type="common">Orbweaver spider</name>
    <name type="synonym">Epeira ventricosa</name>
    <dbReference type="NCBI Taxonomy" id="182803"/>
    <lineage>
        <taxon>Eukaryota</taxon>
        <taxon>Metazoa</taxon>
        <taxon>Ecdysozoa</taxon>
        <taxon>Arthropoda</taxon>
        <taxon>Chelicerata</taxon>
        <taxon>Arachnida</taxon>
        <taxon>Araneae</taxon>
        <taxon>Araneomorphae</taxon>
        <taxon>Entelegynae</taxon>
        <taxon>Araneoidea</taxon>
        <taxon>Araneidae</taxon>
        <taxon>Araneus</taxon>
    </lineage>
</organism>
<keyword evidence="1" id="KW-1133">Transmembrane helix</keyword>
<dbReference type="Proteomes" id="UP000499080">
    <property type="component" value="Unassembled WGS sequence"/>
</dbReference>
<protein>
    <submittedName>
        <fullName evidence="2">Uncharacterized protein</fullName>
    </submittedName>
</protein>
<gene>
    <name evidence="2" type="ORF">AVEN_174541_1</name>
</gene>
<reference evidence="2 3" key="1">
    <citation type="journal article" date="2019" name="Sci. Rep.">
        <title>Orb-weaving spider Araneus ventricosus genome elucidates the spidroin gene catalogue.</title>
        <authorList>
            <person name="Kono N."/>
            <person name="Nakamura H."/>
            <person name="Ohtoshi R."/>
            <person name="Moran D.A.P."/>
            <person name="Shinohara A."/>
            <person name="Yoshida Y."/>
            <person name="Fujiwara M."/>
            <person name="Mori M."/>
            <person name="Tomita M."/>
            <person name="Arakawa K."/>
        </authorList>
    </citation>
    <scope>NUCLEOTIDE SEQUENCE [LARGE SCALE GENOMIC DNA]</scope>
</reference>
<feature type="transmembrane region" description="Helical" evidence="1">
    <location>
        <begin position="69"/>
        <end position="94"/>
    </location>
</feature>
<name>A0A4Y2GXX9_ARAVE</name>
<evidence type="ECO:0000256" key="1">
    <source>
        <dbReference type="SAM" id="Phobius"/>
    </source>
</evidence>
<dbReference type="AlphaFoldDB" id="A0A4Y2GXX9"/>